<proteinExistence type="predicted"/>
<comment type="caution">
    <text evidence="1">The sequence shown here is derived from an EMBL/GenBank/DDBJ whole genome shotgun (WGS) entry which is preliminary data.</text>
</comment>
<name>A0ABP3IGC9_9BACL</name>
<dbReference type="RefSeq" id="WP_343863441.1">
    <property type="nucleotide sequence ID" value="NZ_BAAACX010000016.1"/>
</dbReference>
<reference evidence="2" key="1">
    <citation type="journal article" date="2019" name="Int. J. Syst. Evol. Microbiol.">
        <title>The Global Catalogue of Microorganisms (GCM) 10K type strain sequencing project: providing services to taxonomists for standard genome sequencing and annotation.</title>
        <authorList>
            <consortium name="The Broad Institute Genomics Platform"/>
            <consortium name="The Broad Institute Genome Sequencing Center for Infectious Disease"/>
            <person name="Wu L."/>
            <person name="Ma J."/>
        </authorList>
    </citation>
    <scope>NUCLEOTIDE SEQUENCE [LARGE SCALE GENOMIC DNA]</scope>
    <source>
        <strain evidence="2">JCM 12774</strain>
    </source>
</reference>
<dbReference type="EMBL" id="BAAACX010000016">
    <property type="protein sequence ID" value="GAA0402606.1"/>
    <property type="molecule type" value="Genomic_DNA"/>
</dbReference>
<organism evidence="1 2">
    <name type="scientific">Paenibacillus motobuensis</name>
    <dbReference type="NCBI Taxonomy" id="295324"/>
    <lineage>
        <taxon>Bacteria</taxon>
        <taxon>Bacillati</taxon>
        <taxon>Bacillota</taxon>
        <taxon>Bacilli</taxon>
        <taxon>Bacillales</taxon>
        <taxon>Paenibacillaceae</taxon>
        <taxon>Paenibacillus</taxon>
    </lineage>
</organism>
<sequence>MKSYFSEKSVCVQGKAWQVRIMLNQWQKEVGKSAKVKDLIRTRTSKQNKRGE</sequence>
<evidence type="ECO:0000313" key="1">
    <source>
        <dbReference type="EMBL" id="GAA0402606.1"/>
    </source>
</evidence>
<dbReference type="Proteomes" id="UP001500340">
    <property type="component" value="Unassembled WGS sequence"/>
</dbReference>
<gene>
    <name evidence="1" type="ORF">GCM10008933_36300</name>
</gene>
<protein>
    <recommendedName>
        <fullName evidence="3">Z-ring formation inhibitor MciZ</fullName>
    </recommendedName>
</protein>
<evidence type="ECO:0008006" key="3">
    <source>
        <dbReference type="Google" id="ProtNLM"/>
    </source>
</evidence>
<evidence type="ECO:0000313" key="2">
    <source>
        <dbReference type="Proteomes" id="UP001500340"/>
    </source>
</evidence>
<keyword evidence="2" id="KW-1185">Reference proteome</keyword>
<accession>A0ABP3IGC9</accession>
<dbReference type="Pfam" id="PF13072">
    <property type="entry name" value="MciZ"/>
    <property type="match status" value="1"/>
</dbReference>
<dbReference type="InterPro" id="IPR025177">
    <property type="entry name" value="MciZ"/>
</dbReference>